<name>A0A8T1WWZ1_9STRA</name>
<evidence type="ECO:0000256" key="1">
    <source>
        <dbReference type="SAM" id="Coils"/>
    </source>
</evidence>
<gene>
    <name evidence="3" type="ORF">PHYBOEH_002792</name>
</gene>
<accession>A0A8T1WWZ1</accession>
<evidence type="ECO:0000313" key="3">
    <source>
        <dbReference type="EMBL" id="KAG7396090.1"/>
    </source>
</evidence>
<dbReference type="PANTHER" id="PTHR36535">
    <property type="entry name" value="YALI0E30327P"/>
    <property type="match status" value="1"/>
</dbReference>
<protein>
    <submittedName>
        <fullName evidence="3">Uncharacterized protein</fullName>
    </submittedName>
</protein>
<dbReference type="EMBL" id="JAGDFL010000172">
    <property type="protein sequence ID" value="KAG7396090.1"/>
    <property type="molecule type" value="Genomic_DNA"/>
</dbReference>
<comment type="caution">
    <text evidence="3">The sequence shown here is derived from an EMBL/GenBank/DDBJ whole genome shotgun (WGS) entry which is preliminary data.</text>
</comment>
<keyword evidence="1" id="KW-0175">Coiled coil</keyword>
<organism evidence="3 4">
    <name type="scientific">Phytophthora boehmeriae</name>
    <dbReference type="NCBI Taxonomy" id="109152"/>
    <lineage>
        <taxon>Eukaryota</taxon>
        <taxon>Sar</taxon>
        <taxon>Stramenopiles</taxon>
        <taxon>Oomycota</taxon>
        <taxon>Peronosporomycetes</taxon>
        <taxon>Peronosporales</taxon>
        <taxon>Peronosporaceae</taxon>
        <taxon>Phytophthora</taxon>
    </lineage>
</organism>
<sequence>MCFRSLLRWVRDLLDSLRKLVSENVQHLLRALTKTTRKVATNIDELLRKLCSLLRTHAPLAVAKAMVDFNRWIVEVLADTRSEGIEWEPSYGENPWLALEEQPQNPSLEEDLQVGDAHTLQLLKAIAEFYMVRCDSLLDANTRLAMQVDELKNQLNDAQTQAFESQQVVEHQHELLKLQVYRHLIGVQTGEFLAKPRPSSAASVDVTTQTVVAVPSEAVQTHCEVTEEIIDEMAPANVASASNEAEDIASETSTQPDEVGDGLSPSEDGQELVTTASIPASTPDSSGVSFQQLTKMRTSDQDGSWLRETLRVLQAERKQRRLARGRGDQTDESSNPVSTPSNPTTTTPSLHDITPEPMEFEQLVSTRDPAQADEDSKWYRSALSHLRQERRRRSTTRSRTASLSSTITITD</sequence>
<keyword evidence="4" id="KW-1185">Reference proteome</keyword>
<dbReference type="OrthoDB" id="165862at2759"/>
<evidence type="ECO:0000256" key="2">
    <source>
        <dbReference type="SAM" id="MobiDB-lite"/>
    </source>
</evidence>
<proteinExistence type="predicted"/>
<evidence type="ECO:0000313" key="4">
    <source>
        <dbReference type="Proteomes" id="UP000693981"/>
    </source>
</evidence>
<feature type="compositionally biased region" description="Low complexity" evidence="2">
    <location>
        <begin position="397"/>
        <end position="411"/>
    </location>
</feature>
<feature type="region of interest" description="Disordered" evidence="2">
    <location>
        <begin position="239"/>
        <end position="269"/>
    </location>
</feature>
<dbReference type="PANTHER" id="PTHR36535:SF1">
    <property type="entry name" value="DUF1772 DOMAIN-CONTAINING PROTEIN"/>
    <property type="match status" value="1"/>
</dbReference>
<dbReference type="Proteomes" id="UP000693981">
    <property type="component" value="Unassembled WGS sequence"/>
</dbReference>
<feature type="region of interest" description="Disordered" evidence="2">
    <location>
        <begin position="385"/>
        <end position="411"/>
    </location>
</feature>
<feature type="compositionally biased region" description="Low complexity" evidence="2">
    <location>
        <begin position="333"/>
        <end position="349"/>
    </location>
</feature>
<dbReference type="AlphaFoldDB" id="A0A8T1WWZ1"/>
<reference evidence="3" key="1">
    <citation type="submission" date="2021-02" db="EMBL/GenBank/DDBJ databases">
        <authorList>
            <person name="Palmer J.M."/>
        </authorList>
    </citation>
    <scope>NUCLEOTIDE SEQUENCE</scope>
    <source>
        <strain evidence="3">SCRP23</strain>
    </source>
</reference>
<feature type="coiled-coil region" evidence="1">
    <location>
        <begin position="134"/>
        <end position="168"/>
    </location>
</feature>
<feature type="region of interest" description="Disordered" evidence="2">
    <location>
        <begin position="318"/>
        <end position="355"/>
    </location>
</feature>